<dbReference type="PANTHER" id="PTHR36439:SF1">
    <property type="entry name" value="DUF1697 DOMAIN-CONTAINING PROTEIN"/>
    <property type="match status" value="1"/>
</dbReference>
<dbReference type="InterPro" id="IPR012545">
    <property type="entry name" value="DUF1697"/>
</dbReference>
<proteinExistence type="predicted"/>
<dbReference type="EMBL" id="UZWD01000007">
    <property type="protein sequence ID" value="VDS03380.1"/>
    <property type="molecule type" value="Genomic_DNA"/>
</dbReference>
<protein>
    <recommendedName>
        <fullName evidence="3">DUF1697 domain-containing protein</fullName>
    </recommendedName>
</protein>
<dbReference type="Gene3D" id="3.30.70.1280">
    <property type="entry name" value="SP0830-like domains"/>
    <property type="match status" value="1"/>
</dbReference>
<sequence length="179" mass="19912">MALWFAFLRGINLGKRQMKMDELKACLEGAGLGSVKTVLASGNVGFEAEGDADAIRSQLESLIEKQFGFAVGVVLRSEAELQAMLAGHPFGRLDSAADVTRHVLMFDRPLPQGLSLPDRPGHTEILRMDAREIYIAGYRQPDGRYTEGVEGVLKPLYDRLDKNALDTMRNWNTMEKMLK</sequence>
<dbReference type="AlphaFoldDB" id="A0A3S4CBH7"/>
<dbReference type="OrthoDB" id="9806494at2"/>
<dbReference type="SUPFAM" id="SSF160379">
    <property type="entry name" value="SP0830-like"/>
    <property type="match status" value="1"/>
</dbReference>
<evidence type="ECO:0000313" key="1">
    <source>
        <dbReference type="EMBL" id="VDS03380.1"/>
    </source>
</evidence>
<dbReference type="PANTHER" id="PTHR36439">
    <property type="entry name" value="BLL4334 PROTEIN"/>
    <property type="match status" value="1"/>
</dbReference>
<dbReference type="Pfam" id="PF08002">
    <property type="entry name" value="DUF1697"/>
    <property type="match status" value="1"/>
</dbReference>
<dbReference type="Proteomes" id="UP000268844">
    <property type="component" value="Unassembled WGS sequence"/>
</dbReference>
<dbReference type="PIRSF" id="PIRSF008502">
    <property type="entry name" value="UCP008502"/>
    <property type="match status" value="1"/>
</dbReference>
<reference evidence="1 2" key="1">
    <citation type="submission" date="2018-12" db="EMBL/GenBank/DDBJ databases">
        <authorList>
            <person name="Criscuolo A."/>
        </authorList>
    </citation>
    <scope>NUCLEOTIDE SEQUENCE [LARGE SCALE GENOMIC DNA]</scope>
    <source>
        <strain evidence="1">ACIP1116281</strain>
    </source>
</reference>
<evidence type="ECO:0008006" key="3">
    <source>
        <dbReference type="Google" id="ProtNLM"/>
    </source>
</evidence>
<evidence type="ECO:0000313" key="2">
    <source>
        <dbReference type="Proteomes" id="UP000268844"/>
    </source>
</evidence>
<gene>
    <name evidence="1" type="ORF">DEVEQU_00503</name>
</gene>
<keyword evidence="2" id="KW-1185">Reference proteome</keyword>
<dbReference type="RefSeq" id="WP_126148994.1">
    <property type="nucleotide sequence ID" value="NZ_JBHTMH010000001.1"/>
</dbReference>
<organism evidence="1 2">
    <name type="scientific">Devosia equisanguinis</name>
    <dbReference type="NCBI Taxonomy" id="2490941"/>
    <lineage>
        <taxon>Bacteria</taxon>
        <taxon>Pseudomonadati</taxon>
        <taxon>Pseudomonadota</taxon>
        <taxon>Alphaproteobacteria</taxon>
        <taxon>Hyphomicrobiales</taxon>
        <taxon>Devosiaceae</taxon>
        <taxon>Devosia</taxon>
    </lineage>
</organism>
<name>A0A3S4CBH7_9HYPH</name>
<accession>A0A3S4CBH7</accession>